<proteinExistence type="predicted"/>
<dbReference type="Proteomes" id="UP000326532">
    <property type="component" value="Unassembled WGS sequence"/>
</dbReference>
<evidence type="ECO:0000313" key="1">
    <source>
        <dbReference type="EMBL" id="KAB8201291.1"/>
    </source>
</evidence>
<evidence type="ECO:0000313" key="2">
    <source>
        <dbReference type="Proteomes" id="UP000326532"/>
    </source>
</evidence>
<dbReference type="AlphaFoldDB" id="A0A5N6D827"/>
<protein>
    <submittedName>
        <fullName evidence="1">Uncharacterized protein</fullName>
    </submittedName>
</protein>
<organism evidence="1 2">
    <name type="scientific">Aspergillus parasiticus</name>
    <dbReference type="NCBI Taxonomy" id="5067"/>
    <lineage>
        <taxon>Eukaryota</taxon>
        <taxon>Fungi</taxon>
        <taxon>Dikarya</taxon>
        <taxon>Ascomycota</taxon>
        <taxon>Pezizomycotina</taxon>
        <taxon>Eurotiomycetes</taxon>
        <taxon>Eurotiomycetidae</taxon>
        <taxon>Eurotiales</taxon>
        <taxon>Aspergillaceae</taxon>
        <taxon>Aspergillus</taxon>
        <taxon>Aspergillus subgen. Circumdati</taxon>
    </lineage>
</organism>
<keyword evidence="2" id="KW-1185">Reference proteome</keyword>
<gene>
    <name evidence="1" type="ORF">BDV34DRAFT_203065</name>
</gene>
<dbReference type="VEuPathDB" id="FungiDB:BDV34DRAFT_203065"/>
<accession>A0A5N6D827</accession>
<dbReference type="EMBL" id="ML735023">
    <property type="protein sequence ID" value="KAB8201291.1"/>
    <property type="molecule type" value="Genomic_DNA"/>
</dbReference>
<sequence>MQLVVLSSSLSLHSFFRSSLLFTRPFPPFFSFSSPLSETSSILIVTYFHPLPILSLFLVYRPLVASSPEVPILGTSLILLFARISSSH</sequence>
<name>A0A5N6D827_ASPPA</name>
<reference evidence="1 2" key="1">
    <citation type="submission" date="2019-04" db="EMBL/GenBank/DDBJ databases">
        <title>Fungal friends and foes A comparative genomics study of 23 Aspergillus species from section Flavi.</title>
        <authorList>
            <consortium name="DOE Joint Genome Institute"/>
            <person name="Kjaerbolling I."/>
            <person name="Vesth T.C."/>
            <person name="Frisvad J.C."/>
            <person name="Nybo J.L."/>
            <person name="Theobald S."/>
            <person name="Kildgaard S."/>
            <person name="Petersen T.I."/>
            <person name="Kuo A."/>
            <person name="Sato A."/>
            <person name="Lyhne E.K."/>
            <person name="Kogle M.E."/>
            <person name="Wiebenga A."/>
            <person name="Kun R.S."/>
            <person name="Lubbers R.J."/>
            <person name="Makela M.R."/>
            <person name="Barry K."/>
            <person name="Chovatia M."/>
            <person name="Clum A."/>
            <person name="Daum C."/>
            <person name="Haridas S."/>
            <person name="He G."/>
            <person name="LaButti K."/>
            <person name="Lipzen A."/>
            <person name="Mondo S."/>
            <person name="Pangilinan J."/>
            <person name="Riley R."/>
            <person name="Salamov A."/>
            <person name="Simmons B.A."/>
            <person name="Magnuson J.K."/>
            <person name="Henrissat B."/>
            <person name="Mortensen U.H."/>
            <person name="Larsen T.O."/>
            <person name="De vries R.P."/>
            <person name="Grigoriev I.V."/>
            <person name="Machida M."/>
            <person name="Baker S.E."/>
            <person name="Andersen M.R."/>
        </authorList>
    </citation>
    <scope>NUCLEOTIDE SEQUENCE [LARGE SCALE GENOMIC DNA]</scope>
    <source>
        <strain evidence="1 2">CBS 117618</strain>
    </source>
</reference>